<proteinExistence type="predicted"/>
<comment type="pathway">
    <text evidence="4">Phospholipid metabolism.</text>
</comment>
<dbReference type="Gene3D" id="3.40.50.150">
    <property type="entry name" value="Vaccinia Virus protein VP39"/>
    <property type="match status" value="1"/>
</dbReference>
<evidence type="ECO:0000259" key="6">
    <source>
        <dbReference type="Pfam" id="PF13649"/>
    </source>
</evidence>
<dbReference type="InterPro" id="IPR029063">
    <property type="entry name" value="SAM-dependent_MTases_sf"/>
</dbReference>
<comment type="pathway">
    <text evidence="1">Lipid metabolism.</text>
</comment>
<evidence type="ECO:0000256" key="1">
    <source>
        <dbReference type="ARBA" id="ARBA00005189"/>
    </source>
</evidence>
<accession>A0A1I6QAW0</accession>
<name>A0A1I6QAW0_9RHOB</name>
<evidence type="ECO:0000256" key="2">
    <source>
        <dbReference type="ARBA" id="ARBA00022603"/>
    </source>
</evidence>
<keyword evidence="2 7" id="KW-0489">Methyltransferase</keyword>
<dbReference type="STRING" id="394264.SAMN04488040_0613"/>
<evidence type="ECO:0000256" key="3">
    <source>
        <dbReference type="ARBA" id="ARBA00022679"/>
    </source>
</evidence>
<protein>
    <submittedName>
        <fullName evidence="7">Methyltransferase domain-containing protein</fullName>
    </submittedName>
</protein>
<dbReference type="CDD" id="cd02440">
    <property type="entry name" value="AdoMet_MTases"/>
    <property type="match status" value="1"/>
</dbReference>
<evidence type="ECO:0000313" key="8">
    <source>
        <dbReference type="Proteomes" id="UP000199239"/>
    </source>
</evidence>
<dbReference type="Pfam" id="PF13649">
    <property type="entry name" value="Methyltransf_25"/>
    <property type="match status" value="1"/>
</dbReference>
<dbReference type="Proteomes" id="UP000199239">
    <property type="component" value="Unassembled WGS sequence"/>
</dbReference>
<dbReference type="EMBL" id="FPAJ01000001">
    <property type="protein sequence ID" value="SFS49542.1"/>
    <property type="molecule type" value="Genomic_DNA"/>
</dbReference>
<evidence type="ECO:0000256" key="5">
    <source>
        <dbReference type="ARBA" id="ARBA00047622"/>
    </source>
</evidence>
<keyword evidence="3 7" id="KW-0808">Transferase</keyword>
<feature type="domain" description="Methyltransferase" evidence="6">
    <location>
        <begin position="50"/>
        <end position="143"/>
    </location>
</feature>
<sequence>MSLANHDQEEFWTNNAGPTWVTYEGPLDAFLAPVLDGVIARAGLQPNQSVLDIGCGTGGSAVQAGRAVGPDGHVLAVDISATMVARARERTAQMPWTQIELADAADSPLKAAHFDYVISRFGVMFFADTQAAFENIGRAMKPGATLSFATWGQIPANPWFTLAAQIAKAELGAPPKTDPDAPGPFALRDLTKTCAMLDRAGFTDIDGSAESMQFTLPGGAADVAALSMHVGPAAGTIKHFDADLPAQARIQATMTDAFGQFDNHAIPAEINFFTARKS</sequence>
<dbReference type="GO" id="GO:0032259">
    <property type="term" value="P:methylation"/>
    <property type="evidence" value="ECO:0007669"/>
    <property type="project" value="UniProtKB-KW"/>
</dbReference>
<dbReference type="AlphaFoldDB" id="A0A1I6QAW0"/>
<dbReference type="PANTHER" id="PTHR44307:SF2">
    <property type="entry name" value="PHOSPHOETHANOLAMINE METHYLTRANSFERASE ISOFORM X1"/>
    <property type="match status" value="1"/>
</dbReference>
<organism evidence="7 8">
    <name type="scientific">Sulfitobacter marinus</name>
    <dbReference type="NCBI Taxonomy" id="394264"/>
    <lineage>
        <taxon>Bacteria</taxon>
        <taxon>Pseudomonadati</taxon>
        <taxon>Pseudomonadota</taxon>
        <taxon>Alphaproteobacteria</taxon>
        <taxon>Rhodobacterales</taxon>
        <taxon>Roseobacteraceae</taxon>
        <taxon>Sulfitobacter</taxon>
    </lineage>
</organism>
<dbReference type="SUPFAM" id="SSF53335">
    <property type="entry name" value="S-adenosyl-L-methionine-dependent methyltransferases"/>
    <property type="match status" value="1"/>
</dbReference>
<dbReference type="RefSeq" id="WP_093914849.1">
    <property type="nucleotide sequence ID" value="NZ_FPAJ01000001.1"/>
</dbReference>
<evidence type="ECO:0000256" key="4">
    <source>
        <dbReference type="ARBA" id="ARBA00025707"/>
    </source>
</evidence>
<comment type="catalytic activity">
    <reaction evidence="5">
        <text>phosphoethanolamine + S-adenosyl-L-methionine = N-methylethanolamine phosphate + S-adenosyl-L-homocysteine + H(+)</text>
        <dbReference type="Rhea" id="RHEA:20365"/>
        <dbReference type="ChEBI" id="CHEBI:15378"/>
        <dbReference type="ChEBI" id="CHEBI:57781"/>
        <dbReference type="ChEBI" id="CHEBI:57856"/>
        <dbReference type="ChEBI" id="CHEBI:58190"/>
        <dbReference type="ChEBI" id="CHEBI:59789"/>
        <dbReference type="EC" id="2.1.1.103"/>
    </reaction>
    <physiologicalReaction direction="left-to-right" evidence="5">
        <dbReference type="Rhea" id="RHEA:20366"/>
    </physiologicalReaction>
</comment>
<dbReference type="InterPro" id="IPR041698">
    <property type="entry name" value="Methyltransf_25"/>
</dbReference>
<evidence type="ECO:0000313" key="7">
    <source>
        <dbReference type="EMBL" id="SFS49542.1"/>
    </source>
</evidence>
<dbReference type="GO" id="GO:0000234">
    <property type="term" value="F:phosphoethanolamine N-methyltransferase activity"/>
    <property type="evidence" value="ECO:0007669"/>
    <property type="project" value="UniProtKB-EC"/>
</dbReference>
<dbReference type="OrthoDB" id="9777638at2"/>
<dbReference type="PANTHER" id="PTHR44307">
    <property type="entry name" value="PHOSPHOETHANOLAMINE METHYLTRANSFERASE"/>
    <property type="match status" value="1"/>
</dbReference>
<keyword evidence="8" id="KW-1185">Reference proteome</keyword>
<gene>
    <name evidence="7" type="ORF">SAMN04488040_0613</name>
</gene>
<reference evidence="8" key="1">
    <citation type="submission" date="2016-10" db="EMBL/GenBank/DDBJ databases">
        <authorList>
            <person name="Varghese N."/>
            <person name="Submissions S."/>
        </authorList>
    </citation>
    <scope>NUCLEOTIDE SEQUENCE [LARGE SCALE GENOMIC DNA]</scope>
    <source>
        <strain evidence="8">DSM 23422</strain>
    </source>
</reference>